<name>A0A1G7ZB40_9MICO</name>
<accession>A0A1G7ZB40</accession>
<evidence type="ECO:0008006" key="3">
    <source>
        <dbReference type="Google" id="ProtNLM"/>
    </source>
</evidence>
<dbReference type="EMBL" id="LT629692">
    <property type="protein sequence ID" value="SDH05829.1"/>
    <property type="molecule type" value="Genomic_DNA"/>
</dbReference>
<dbReference type="STRING" id="370764.SAMN04489810_2003"/>
<proteinExistence type="predicted"/>
<dbReference type="SUPFAM" id="SSF52980">
    <property type="entry name" value="Restriction endonuclease-like"/>
    <property type="match status" value="1"/>
</dbReference>
<dbReference type="AlphaFoldDB" id="A0A1G7ZB40"/>
<evidence type="ECO:0000313" key="1">
    <source>
        <dbReference type="EMBL" id="SDH05829.1"/>
    </source>
</evidence>
<dbReference type="Gene3D" id="3.40.960.10">
    <property type="entry name" value="VSR Endonuclease"/>
    <property type="match status" value="1"/>
</dbReference>
<dbReference type="Proteomes" id="UP000199009">
    <property type="component" value="Chromosome I"/>
</dbReference>
<dbReference type="OrthoDB" id="3173471at2"/>
<evidence type="ECO:0000313" key="2">
    <source>
        <dbReference type="Proteomes" id="UP000199009"/>
    </source>
</evidence>
<protein>
    <recommendedName>
        <fullName evidence="3">DUF559 domain-containing protein</fullName>
    </recommendedName>
</protein>
<dbReference type="InterPro" id="IPR011335">
    <property type="entry name" value="Restrct_endonuc-II-like"/>
</dbReference>
<gene>
    <name evidence="1" type="ORF">SAMN04489810_2003</name>
</gene>
<keyword evidence="2" id="KW-1185">Reference proteome</keyword>
<sequence length="297" mass="33423">MPRRPAPLPEPWGEQPFSVWRAPNAGVSRKRSRAKDLQAPFYGVRIAAGTLDLPSICRAKATRLPRTAVFSHITAARLHALPLPPAAASDPVLHVCVPTGVRAPRGKRIRGHQRALADDEFDVRTGIVATTPARTFCDLVDELNLRELVAVGDHLIRRGTGQLSREELRRQVDRHAGRHGIERLRRAFELLDEGSESPKESELRVLIIEAGLAKPDCNVTVFDGTGRFVARVDLSYRREKVAIEYEGDHHRDKDQWRRDLARRRRLEALGWTYLSVTQADLDDPRAFLSDLRTALGR</sequence>
<dbReference type="RefSeq" id="WP_091489287.1">
    <property type="nucleotide sequence ID" value="NZ_LT629692.1"/>
</dbReference>
<organism evidence="1 2">
    <name type="scientific">Microbacterium pygmaeum</name>
    <dbReference type="NCBI Taxonomy" id="370764"/>
    <lineage>
        <taxon>Bacteria</taxon>
        <taxon>Bacillati</taxon>
        <taxon>Actinomycetota</taxon>
        <taxon>Actinomycetes</taxon>
        <taxon>Micrococcales</taxon>
        <taxon>Microbacteriaceae</taxon>
        <taxon>Microbacterium</taxon>
    </lineage>
</organism>
<reference evidence="1 2" key="1">
    <citation type="submission" date="2016-10" db="EMBL/GenBank/DDBJ databases">
        <authorList>
            <person name="de Groot N.N."/>
        </authorList>
    </citation>
    <scope>NUCLEOTIDE SEQUENCE [LARGE SCALE GENOMIC DNA]</scope>
    <source>
        <strain evidence="1 2">DSM 23142</strain>
    </source>
</reference>